<evidence type="ECO:0000313" key="2">
    <source>
        <dbReference type="Proteomes" id="UP000823611"/>
    </source>
</evidence>
<comment type="caution">
    <text evidence="1">The sequence shown here is derived from an EMBL/GenBank/DDBJ whole genome shotgun (WGS) entry which is preliminary data.</text>
</comment>
<protein>
    <submittedName>
        <fullName evidence="1">Sporulation protein YunB</fullName>
    </submittedName>
</protein>
<proteinExistence type="predicted"/>
<sequence>MFDFLLLSFIISVIFCVFSVLSSDSVFLDTIITKAEIETKNTANLMINDAVNKTINDMNVSSSDFFESNDINGTLSISANTILINKFCADISNNITKNFSLYEENIVQIPLGVMLGIDVFSNFGPDIDFEIIPSKEAIVDYETSFTSSGINQTNFKIWLSIKTNVRILNPIQDKDISFERKIMLVDTIINGKVPTNFIGMNKGEYTYE</sequence>
<name>A0A9D9DWN3_9FIRM</name>
<reference evidence="1" key="2">
    <citation type="journal article" date="2021" name="PeerJ">
        <title>Extensive microbial diversity within the chicken gut microbiome revealed by metagenomics and culture.</title>
        <authorList>
            <person name="Gilroy R."/>
            <person name="Ravi A."/>
            <person name="Getino M."/>
            <person name="Pursley I."/>
            <person name="Horton D.L."/>
            <person name="Alikhan N.F."/>
            <person name="Baker D."/>
            <person name="Gharbi K."/>
            <person name="Hall N."/>
            <person name="Watson M."/>
            <person name="Adriaenssens E.M."/>
            <person name="Foster-Nyarko E."/>
            <person name="Jarju S."/>
            <person name="Secka A."/>
            <person name="Antonio M."/>
            <person name="Oren A."/>
            <person name="Chaudhuri R.R."/>
            <person name="La Ragione R."/>
            <person name="Hildebrand F."/>
            <person name="Pallen M.J."/>
        </authorList>
    </citation>
    <scope>NUCLEOTIDE SEQUENCE</scope>
    <source>
        <strain evidence="1">F6-4510</strain>
    </source>
</reference>
<accession>A0A9D9DWN3</accession>
<dbReference type="Pfam" id="PF09560">
    <property type="entry name" value="Spore_YunB"/>
    <property type="match status" value="1"/>
</dbReference>
<dbReference type="Proteomes" id="UP000823611">
    <property type="component" value="Unassembled WGS sequence"/>
</dbReference>
<gene>
    <name evidence="1" type="primary">yunB</name>
    <name evidence="1" type="ORF">IAC55_01035</name>
</gene>
<organism evidence="1 2">
    <name type="scientific">Candidatus Fimicola merdigallinarum</name>
    <dbReference type="NCBI Taxonomy" id="2840819"/>
    <lineage>
        <taxon>Bacteria</taxon>
        <taxon>Bacillati</taxon>
        <taxon>Bacillota</taxon>
        <taxon>Clostridia</taxon>
        <taxon>Lachnospirales</taxon>
        <taxon>Lachnospiraceae</taxon>
        <taxon>Lachnospiraceae incertae sedis</taxon>
        <taxon>Candidatus Fimicola</taxon>
    </lineage>
</organism>
<dbReference type="NCBIfam" id="TIGR02832">
    <property type="entry name" value="spo_yunB"/>
    <property type="match status" value="1"/>
</dbReference>
<reference evidence="1" key="1">
    <citation type="submission" date="2020-10" db="EMBL/GenBank/DDBJ databases">
        <authorList>
            <person name="Gilroy R."/>
        </authorList>
    </citation>
    <scope>NUCLEOTIDE SEQUENCE</scope>
    <source>
        <strain evidence="1">F6-4510</strain>
    </source>
</reference>
<dbReference type="InterPro" id="IPR014197">
    <property type="entry name" value="Sporulation_prot_YunB"/>
</dbReference>
<dbReference type="EMBL" id="JADIMX010000024">
    <property type="protein sequence ID" value="MBO8433891.1"/>
    <property type="molecule type" value="Genomic_DNA"/>
</dbReference>
<evidence type="ECO:0000313" key="1">
    <source>
        <dbReference type="EMBL" id="MBO8433891.1"/>
    </source>
</evidence>
<dbReference type="AlphaFoldDB" id="A0A9D9DWN3"/>